<dbReference type="InterPro" id="IPR054828">
    <property type="entry name" value="Vit_B12_bind_prot"/>
</dbReference>
<dbReference type="RefSeq" id="WP_152306244.1">
    <property type="nucleotide sequence ID" value="NZ_CP043617.1"/>
</dbReference>
<proteinExistence type="predicted"/>
<organism evidence="3 4">
    <name type="scientific">Sulfurimonas lithotrophica</name>
    <dbReference type="NCBI Taxonomy" id="2590022"/>
    <lineage>
        <taxon>Bacteria</taxon>
        <taxon>Pseudomonadati</taxon>
        <taxon>Campylobacterota</taxon>
        <taxon>Epsilonproteobacteria</taxon>
        <taxon>Campylobacterales</taxon>
        <taxon>Sulfurimonadaceae</taxon>
        <taxon>Sulfurimonas</taxon>
    </lineage>
</organism>
<dbReference type="EMBL" id="CP043617">
    <property type="protein sequence ID" value="QFR48301.1"/>
    <property type="molecule type" value="Genomic_DNA"/>
</dbReference>
<sequence length="269" mass="30252">MKILILTFFFILNLWANERIISLSPSITEILYALGKGNELVGVSAYSLYPKEAQKLPVVGSYENPNIEKILELKPTLVVGQNYNEGILDKLKIFNIKTLKLNLKRLERIKESIDILGKALDAKESKKLVKNIDDALKNAPKAKKPHSVMIVYGLREDLRSGNYIAGHDIFFEDIINECGNTNAYKETYLSQPVLSYENIIAVNPDQIIILHSLATEGNVDVKKALSAWKKIPTTASKNNDIHIVNDNYLHIPSHRVALTIKRLCGVMND</sequence>
<dbReference type="KEGG" id="sulg:FJR48_00600"/>
<name>A0A5P8NXZ6_9BACT</name>
<feature type="domain" description="Fe/B12 periplasmic-binding" evidence="2">
    <location>
        <begin position="19"/>
        <end position="269"/>
    </location>
</feature>
<dbReference type="AlphaFoldDB" id="A0A5P8NXZ6"/>
<evidence type="ECO:0000259" key="2">
    <source>
        <dbReference type="PROSITE" id="PS50983"/>
    </source>
</evidence>
<dbReference type="Proteomes" id="UP000326944">
    <property type="component" value="Chromosome"/>
</dbReference>
<gene>
    <name evidence="3" type="ORF">FJR48_00600</name>
</gene>
<evidence type="ECO:0000256" key="1">
    <source>
        <dbReference type="ARBA" id="ARBA00022729"/>
    </source>
</evidence>
<accession>A0A5P8NXZ6</accession>
<dbReference type="SUPFAM" id="SSF53807">
    <property type="entry name" value="Helical backbone' metal receptor"/>
    <property type="match status" value="1"/>
</dbReference>
<dbReference type="NCBIfam" id="NF038402">
    <property type="entry name" value="TroA_like"/>
    <property type="match status" value="1"/>
</dbReference>
<dbReference type="PANTHER" id="PTHR30535">
    <property type="entry name" value="VITAMIN B12-BINDING PROTEIN"/>
    <property type="match status" value="1"/>
</dbReference>
<dbReference type="Gene3D" id="3.40.50.1980">
    <property type="entry name" value="Nitrogenase molybdenum iron protein domain"/>
    <property type="match status" value="2"/>
</dbReference>
<dbReference type="InterPro" id="IPR050902">
    <property type="entry name" value="ABC_Transporter_SBP"/>
</dbReference>
<evidence type="ECO:0000313" key="3">
    <source>
        <dbReference type="EMBL" id="QFR48301.1"/>
    </source>
</evidence>
<dbReference type="PROSITE" id="PS50983">
    <property type="entry name" value="FE_B12_PBP"/>
    <property type="match status" value="1"/>
</dbReference>
<evidence type="ECO:0000313" key="4">
    <source>
        <dbReference type="Proteomes" id="UP000326944"/>
    </source>
</evidence>
<protein>
    <submittedName>
        <fullName evidence="3">ABC transporter substrate-binding protein</fullName>
    </submittedName>
</protein>
<dbReference type="OrthoDB" id="9787830at2"/>
<dbReference type="InterPro" id="IPR002491">
    <property type="entry name" value="ABC_transptr_periplasmic_BD"/>
</dbReference>
<reference evidence="3 4" key="1">
    <citation type="submission" date="2019-09" db="EMBL/GenBank/DDBJ databases">
        <title>Sulfurimonas gotlandica sp. nov., a chemoautotrophic and psychrotolerant epsilonproteobacterium isolated from a pelagic redoxcline, and an emended description of the genus Sulfurimonas.</title>
        <authorList>
            <person name="Wang S."/>
            <person name="Jiang L."/>
            <person name="Shao S."/>
        </authorList>
    </citation>
    <scope>NUCLEOTIDE SEQUENCE [LARGE SCALE GENOMIC DNA]</scope>
    <source>
        <strain evidence="3 4">GYSZ_1</strain>
    </source>
</reference>
<dbReference type="PANTHER" id="PTHR30535:SF34">
    <property type="entry name" value="MOLYBDATE-BINDING PROTEIN MOLA"/>
    <property type="match status" value="1"/>
</dbReference>
<keyword evidence="4" id="KW-1185">Reference proteome</keyword>
<dbReference type="Pfam" id="PF01497">
    <property type="entry name" value="Peripla_BP_2"/>
    <property type="match status" value="1"/>
</dbReference>
<keyword evidence="1" id="KW-0732">Signal</keyword>